<evidence type="ECO:0000259" key="5">
    <source>
        <dbReference type="PROSITE" id="PS50931"/>
    </source>
</evidence>
<dbReference type="PANTHER" id="PTHR30126:SF91">
    <property type="entry name" value="LYSR FAMILY TRANSCRIPTIONAL REGULATOR"/>
    <property type="match status" value="1"/>
</dbReference>
<name>A0AAW7XZH0_9GAMM</name>
<dbReference type="GO" id="GO:0003700">
    <property type="term" value="F:DNA-binding transcription factor activity"/>
    <property type="evidence" value="ECO:0007669"/>
    <property type="project" value="InterPro"/>
</dbReference>
<keyword evidence="4" id="KW-0804">Transcription</keyword>
<dbReference type="CDD" id="cd05466">
    <property type="entry name" value="PBP2_LTTR_substrate"/>
    <property type="match status" value="1"/>
</dbReference>
<keyword evidence="3" id="KW-0238">DNA-binding</keyword>
<protein>
    <submittedName>
        <fullName evidence="6">LysR family transcriptional regulator</fullName>
    </submittedName>
</protein>
<dbReference type="InterPro" id="IPR005119">
    <property type="entry name" value="LysR_subst-bd"/>
</dbReference>
<dbReference type="Gene3D" id="3.40.190.290">
    <property type="match status" value="1"/>
</dbReference>
<dbReference type="Pfam" id="PF03466">
    <property type="entry name" value="LysR_substrate"/>
    <property type="match status" value="1"/>
</dbReference>
<dbReference type="RefSeq" id="WP_281222051.1">
    <property type="nucleotide sequence ID" value="NZ_CANMLA010000002.1"/>
</dbReference>
<dbReference type="Pfam" id="PF00126">
    <property type="entry name" value="HTH_1"/>
    <property type="match status" value="1"/>
</dbReference>
<dbReference type="PROSITE" id="PS50931">
    <property type="entry name" value="HTH_LYSR"/>
    <property type="match status" value="1"/>
</dbReference>
<organism evidence="6 7">
    <name type="scientific">Photobacterium sanguinicancri</name>
    <dbReference type="NCBI Taxonomy" id="875932"/>
    <lineage>
        <taxon>Bacteria</taxon>
        <taxon>Pseudomonadati</taxon>
        <taxon>Pseudomonadota</taxon>
        <taxon>Gammaproteobacteria</taxon>
        <taxon>Vibrionales</taxon>
        <taxon>Vibrionaceae</taxon>
        <taxon>Photobacterium</taxon>
    </lineage>
</organism>
<evidence type="ECO:0000256" key="4">
    <source>
        <dbReference type="ARBA" id="ARBA00023163"/>
    </source>
</evidence>
<dbReference type="GO" id="GO:0000976">
    <property type="term" value="F:transcription cis-regulatory region binding"/>
    <property type="evidence" value="ECO:0007669"/>
    <property type="project" value="TreeGrafter"/>
</dbReference>
<evidence type="ECO:0000313" key="7">
    <source>
        <dbReference type="Proteomes" id="UP001170624"/>
    </source>
</evidence>
<dbReference type="PANTHER" id="PTHR30126">
    <property type="entry name" value="HTH-TYPE TRANSCRIPTIONAL REGULATOR"/>
    <property type="match status" value="1"/>
</dbReference>
<evidence type="ECO:0000313" key="6">
    <source>
        <dbReference type="EMBL" id="MDO6541569.1"/>
    </source>
</evidence>
<comment type="similarity">
    <text evidence="1">Belongs to the LysR transcriptional regulatory family.</text>
</comment>
<keyword evidence="2" id="KW-0805">Transcription regulation</keyword>
<comment type="caution">
    <text evidence="6">The sequence shown here is derived from an EMBL/GenBank/DDBJ whole genome shotgun (WGS) entry which is preliminary data.</text>
</comment>
<sequence length="295" mass="32879">MIRLELLKSFIAAADTGSFSAAARLMGKHLATVSGNIARLEDELGVVLFDRKGKYPEITPEGLNLYDSAKVVVDSAERFSNNALQLSMGVPAELTLALDQDLNVDRVFAALPEFQKKWPHLRLSVVSLSPEHIFEGIKLGQIDLALAPTLEGQSSFYEFMAIGQCNLKIVVGKGHPLARKRYVSNDQLAMTTQILSNSWQSQPNMMQAARMSPYVWFAQGYHGTVDMVRQNLGWSTLMCGNDPMPDGMVELDAEFAQTEFFIQYDAIWPKNRGLRDVDLYLIDVFKGLLKLSVND</sequence>
<dbReference type="InterPro" id="IPR036390">
    <property type="entry name" value="WH_DNA-bd_sf"/>
</dbReference>
<evidence type="ECO:0000256" key="1">
    <source>
        <dbReference type="ARBA" id="ARBA00009437"/>
    </source>
</evidence>
<accession>A0AAW7XZH0</accession>
<dbReference type="InterPro" id="IPR036388">
    <property type="entry name" value="WH-like_DNA-bd_sf"/>
</dbReference>
<proteinExistence type="inferred from homology"/>
<dbReference type="EMBL" id="JAUOPU010000002">
    <property type="protein sequence ID" value="MDO6541569.1"/>
    <property type="molecule type" value="Genomic_DNA"/>
</dbReference>
<dbReference type="SUPFAM" id="SSF53850">
    <property type="entry name" value="Periplasmic binding protein-like II"/>
    <property type="match status" value="1"/>
</dbReference>
<dbReference type="Gene3D" id="1.10.10.10">
    <property type="entry name" value="Winged helix-like DNA-binding domain superfamily/Winged helix DNA-binding domain"/>
    <property type="match status" value="1"/>
</dbReference>
<dbReference type="SUPFAM" id="SSF46785">
    <property type="entry name" value="Winged helix' DNA-binding domain"/>
    <property type="match status" value="1"/>
</dbReference>
<gene>
    <name evidence="6" type="ORF">Q4568_03440</name>
</gene>
<evidence type="ECO:0000256" key="3">
    <source>
        <dbReference type="ARBA" id="ARBA00023125"/>
    </source>
</evidence>
<dbReference type="Proteomes" id="UP001170624">
    <property type="component" value="Unassembled WGS sequence"/>
</dbReference>
<dbReference type="AlphaFoldDB" id="A0AAW7XZH0"/>
<reference evidence="6" key="1">
    <citation type="submission" date="2023-07" db="EMBL/GenBank/DDBJ databases">
        <title>Genome content predicts the carbon catabolic preferences of heterotrophic bacteria.</title>
        <authorList>
            <person name="Gralka M."/>
        </authorList>
    </citation>
    <scope>NUCLEOTIDE SEQUENCE</scope>
    <source>
        <strain evidence="6">G2M05</strain>
    </source>
</reference>
<feature type="domain" description="HTH lysR-type" evidence="5">
    <location>
        <begin position="2"/>
        <end position="59"/>
    </location>
</feature>
<dbReference type="InterPro" id="IPR000847">
    <property type="entry name" value="LysR_HTH_N"/>
</dbReference>
<evidence type="ECO:0000256" key="2">
    <source>
        <dbReference type="ARBA" id="ARBA00023015"/>
    </source>
</evidence>